<evidence type="ECO:0000313" key="7">
    <source>
        <dbReference type="EMBL" id="TDX31656.1"/>
    </source>
</evidence>
<dbReference type="PANTHER" id="PTHR12151">
    <property type="entry name" value="ELECTRON TRANSPORT PROTIN SCO1/SENC FAMILY MEMBER"/>
    <property type="match status" value="1"/>
</dbReference>
<evidence type="ECO:0000259" key="6">
    <source>
        <dbReference type="PROSITE" id="PS51352"/>
    </source>
</evidence>
<evidence type="ECO:0000256" key="4">
    <source>
        <dbReference type="PIRSR" id="PIRSR603782-2"/>
    </source>
</evidence>
<feature type="domain" description="Thioredoxin" evidence="6">
    <location>
        <begin position="40"/>
        <end position="209"/>
    </location>
</feature>
<dbReference type="Gene3D" id="3.40.30.10">
    <property type="entry name" value="Glutaredoxin"/>
    <property type="match status" value="1"/>
</dbReference>
<accession>A0A4R8G550</accession>
<comment type="caution">
    <text evidence="7">The sequence shown here is derived from an EMBL/GenBank/DDBJ whole genome shotgun (WGS) entry which is preliminary data.</text>
</comment>
<dbReference type="Proteomes" id="UP000294489">
    <property type="component" value="Unassembled WGS sequence"/>
</dbReference>
<comment type="similarity">
    <text evidence="1">Belongs to the SCO1/2 family.</text>
</comment>
<feature type="chain" id="PRO_5020951003" evidence="5">
    <location>
        <begin position="23"/>
        <end position="231"/>
    </location>
</feature>
<dbReference type="AlphaFoldDB" id="A0A4R8G550"/>
<dbReference type="RefSeq" id="WP_134016501.1">
    <property type="nucleotide sequence ID" value="NZ_SOEC01000003.1"/>
</dbReference>
<keyword evidence="3" id="KW-0479">Metal-binding</keyword>
<protein>
    <submittedName>
        <fullName evidence="7">Protein SCO1/2</fullName>
    </submittedName>
</protein>
<dbReference type="SUPFAM" id="SSF52833">
    <property type="entry name" value="Thioredoxin-like"/>
    <property type="match status" value="1"/>
</dbReference>
<keyword evidence="5" id="KW-0732">Signal</keyword>
<gene>
    <name evidence="7" type="ORF">DFO67_103254</name>
</gene>
<proteinExistence type="inferred from homology"/>
<dbReference type="EMBL" id="SOEC01000003">
    <property type="protein sequence ID" value="TDX31656.1"/>
    <property type="molecule type" value="Genomic_DNA"/>
</dbReference>
<dbReference type="GO" id="GO:0046872">
    <property type="term" value="F:metal ion binding"/>
    <property type="evidence" value="ECO:0007669"/>
    <property type="project" value="UniProtKB-KW"/>
</dbReference>
<keyword evidence="4" id="KW-1015">Disulfide bond</keyword>
<dbReference type="PROSITE" id="PS51352">
    <property type="entry name" value="THIOREDOXIN_2"/>
    <property type="match status" value="1"/>
</dbReference>
<dbReference type="InterPro" id="IPR013766">
    <property type="entry name" value="Thioredoxin_domain"/>
</dbReference>
<keyword evidence="2 3" id="KW-0186">Copper</keyword>
<evidence type="ECO:0000256" key="2">
    <source>
        <dbReference type="ARBA" id="ARBA00023008"/>
    </source>
</evidence>
<evidence type="ECO:0000256" key="5">
    <source>
        <dbReference type="SAM" id="SignalP"/>
    </source>
</evidence>
<feature type="binding site" evidence="3">
    <location>
        <position position="82"/>
    </location>
    <ligand>
        <name>Cu cation</name>
        <dbReference type="ChEBI" id="CHEBI:23378"/>
    </ligand>
</feature>
<evidence type="ECO:0000256" key="3">
    <source>
        <dbReference type="PIRSR" id="PIRSR603782-1"/>
    </source>
</evidence>
<dbReference type="InterPro" id="IPR003782">
    <property type="entry name" value="SCO1/SenC"/>
</dbReference>
<feature type="signal peptide" evidence="5">
    <location>
        <begin position="1"/>
        <end position="22"/>
    </location>
</feature>
<evidence type="ECO:0000313" key="8">
    <source>
        <dbReference type="Proteomes" id="UP000294489"/>
    </source>
</evidence>
<feature type="binding site" evidence="3">
    <location>
        <position position="173"/>
    </location>
    <ligand>
        <name>Cu cation</name>
        <dbReference type="ChEBI" id="CHEBI:23378"/>
    </ligand>
</feature>
<dbReference type="Pfam" id="PF02630">
    <property type="entry name" value="SCO1-SenC"/>
    <property type="match status" value="1"/>
</dbReference>
<reference evidence="7 8" key="1">
    <citation type="submission" date="2019-03" db="EMBL/GenBank/DDBJ databases">
        <title>Freshwater and sediment microbial communities from various areas in North America, analyzing microbe dynamics in response to fracking.</title>
        <authorList>
            <person name="Lamendella R."/>
        </authorList>
    </citation>
    <scope>NUCLEOTIDE SEQUENCE [LARGE SCALE GENOMIC DNA]</scope>
    <source>
        <strain evidence="7 8">6_TX</strain>
    </source>
</reference>
<dbReference type="InterPro" id="IPR036249">
    <property type="entry name" value="Thioredoxin-like_sf"/>
</dbReference>
<sequence>MSPRQYAPLFALLLLTSTPLLAHSLEDAETEIQKQEDYVQFVDRPAPDFSLTDVSGDTVSLKEFQDKVVVLNFIYTRCTNACPLHMNLLANVQDQISVADLQDNVIFITVATDTEDSEGTRTHLQAYSNNFKLELANWYFLYRNESEPAGTTRRIAESYGLRFDPVAEGVQAHGVVTHVIDQTGQLRARFHGLKFEPKNLVDYVTVLVKGPDALDNSVWDKLQTYFNNMAG</sequence>
<feature type="disulfide bond" description="Redox-active" evidence="4">
    <location>
        <begin position="78"/>
        <end position="82"/>
    </location>
</feature>
<evidence type="ECO:0000256" key="1">
    <source>
        <dbReference type="ARBA" id="ARBA00010996"/>
    </source>
</evidence>
<feature type="binding site" evidence="3">
    <location>
        <position position="78"/>
    </location>
    <ligand>
        <name>Cu cation</name>
        <dbReference type="ChEBI" id="CHEBI:23378"/>
    </ligand>
</feature>
<name>A0A4R8G550_9GAMM</name>
<dbReference type="OrthoDB" id="5567697at2"/>
<dbReference type="PANTHER" id="PTHR12151:SF25">
    <property type="entry name" value="LINALOOL DEHYDRATASE_ISOMERASE DOMAIN-CONTAINING PROTEIN"/>
    <property type="match status" value="1"/>
</dbReference>
<organism evidence="7 8">
    <name type="scientific">Modicisalibacter xianhensis</name>
    <dbReference type="NCBI Taxonomy" id="442341"/>
    <lineage>
        <taxon>Bacteria</taxon>
        <taxon>Pseudomonadati</taxon>
        <taxon>Pseudomonadota</taxon>
        <taxon>Gammaproteobacteria</taxon>
        <taxon>Oceanospirillales</taxon>
        <taxon>Halomonadaceae</taxon>
        <taxon>Modicisalibacter</taxon>
    </lineage>
</organism>
<dbReference type="CDD" id="cd02968">
    <property type="entry name" value="SCO"/>
    <property type="match status" value="1"/>
</dbReference>